<evidence type="ECO:0000256" key="3">
    <source>
        <dbReference type="ARBA" id="ARBA00022485"/>
    </source>
</evidence>
<dbReference type="InterPro" id="IPR005122">
    <property type="entry name" value="Uracil-DNA_glycosylase-like"/>
</dbReference>
<comment type="caution">
    <text evidence="11">The sequence shown here is derived from an EMBL/GenBank/DDBJ whole genome shotgun (WGS) entry which is preliminary data.</text>
</comment>
<sequence>MPGAQRYLPEDRGLSSLEHAAGACQGCTLYQDATQTVFGHGKAEAPVMLVGEQPGDREDQEGQPFVGPAGRLLVRALADADLDPALTYQTNAVKHFKFKRQGKRRIHQKPGRIEVVACQPWLIAEIQALRPQVIVCLGATAAQSLLGSTFRVTAHRGERLRLPAALDLEVEPEPLVMATVHPSSLLRDQSDRRQENYEAFVADLRNAAGALPAMFRS</sequence>
<dbReference type="Pfam" id="PF03167">
    <property type="entry name" value="UDG"/>
    <property type="match status" value="1"/>
</dbReference>
<dbReference type="GO" id="GO:0097506">
    <property type="term" value="F:deaminated base DNA N-glycosylase activity"/>
    <property type="evidence" value="ECO:0007669"/>
    <property type="project" value="UniProtKB-ARBA"/>
</dbReference>
<protein>
    <recommendedName>
        <fullName evidence="2">Type-4 uracil-DNA glycosylase</fullName>
    </recommendedName>
</protein>
<evidence type="ECO:0000259" key="10">
    <source>
        <dbReference type="SMART" id="SM00986"/>
    </source>
</evidence>
<keyword evidence="4" id="KW-0479">Metal-binding</keyword>
<reference evidence="11 12" key="1">
    <citation type="submission" date="2016-06" db="EMBL/GenBank/DDBJ databases">
        <authorList>
            <person name="Kjaerup R.B."/>
            <person name="Dalgaard T.S."/>
            <person name="Juul-Madsen H.R."/>
        </authorList>
    </citation>
    <scope>NUCLEOTIDE SEQUENCE [LARGE SCALE GENOMIC DNA]</scope>
    <source>
        <strain evidence="11 12">1276495.2</strain>
    </source>
</reference>
<evidence type="ECO:0000256" key="8">
    <source>
        <dbReference type="ARBA" id="ARBA00023014"/>
    </source>
</evidence>
<dbReference type="GO" id="GO:0051539">
    <property type="term" value="F:4 iron, 4 sulfur cluster binding"/>
    <property type="evidence" value="ECO:0007669"/>
    <property type="project" value="UniProtKB-KW"/>
</dbReference>
<evidence type="ECO:0000256" key="4">
    <source>
        <dbReference type="ARBA" id="ARBA00022723"/>
    </source>
</evidence>
<name>A0A1A3KGH0_MYCAS</name>
<dbReference type="AlphaFoldDB" id="A0A1A3KGH0"/>
<evidence type="ECO:0000256" key="6">
    <source>
        <dbReference type="ARBA" id="ARBA00022801"/>
    </source>
</evidence>
<organism evidence="11 12">
    <name type="scientific">Mycobacterium asiaticum</name>
    <dbReference type="NCBI Taxonomy" id="1790"/>
    <lineage>
        <taxon>Bacteria</taxon>
        <taxon>Bacillati</taxon>
        <taxon>Actinomycetota</taxon>
        <taxon>Actinomycetes</taxon>
        <taxon>Mycobacteriales</taxon>
        <taxon>Mycobacteriaceae</taxon>
        <taxon>Mycobacterium</taxon>
    </lineage>
</organism>
<evidence type="ECO:0000313" key="12">
    <source>
        <dbReference type="Proteomes" id="UP000093925"/>
    </source>
</evidence>
<keyword evidence="8" id="KW-0411">Iron-sulfur</keyword>
<evidence type="ECO:0000313" key="11">
    <source>
        <dbReference type="EMBL" id="OBJ84120.1"/>
    </source>
</evidence>
<dbReference type="GO" id="GO:0006281">
    <property type="term" value="P:DNA repair"/>
    <property type="evidence" value="ECO:0007669"/>
    <property type="project" value="UniProtKB-KW"/>
</dbReference>
<evidence type="ECO:0000256" key="7">
    <source>
        <dbReference type="ARBA" id="ARBA00023004"/>
    </source>
</evidence>
<dbReference type="SMART" id="SM00987">
    <property type="entry name" value="UreE_C"/>
    <property type="match status" value="1"/>
</dbReference>
<dbReference type="PANTHER" id="PTHR33693:SF9">
    <property type="entry name" value="TYPE-4 URACIL-DNA GLYCOSYLASE"/>
    <property type="match status" value="1"/>
</dbReference>
<dbReference type="InterPro" id="IPR051536">
    <property type="entry name" value="UDG_Type-4/5"/>
</dbReference>
<evidence type="ECO:0000256" key="9">
    <source>
        <dbReference type="ARBA" id="ARBA00023204"/>
    </source>
</evidence>
<dbReference type="InterPro" id="IPR036895">
    <property type="entry name" value="Uracil-DNA_glycosylase-like_sf"/>
</dbReference>
<dbReference type="EMBL" id="LZLM01000087">
    <property type="protein sequence ID" value="OBJ84120.1"/>
    <property type="molecule type" value="Genomic_DNA"/>
</dbReference>
<evidence type="ECO:0000256" key="1">
    <source>
        <dbReference type="ARBA" id="ARBA00006521"/>
    </source>
</evidence>
<dbReference type="NCBIfam" id="TIGR03914">
    <property type="entry name" value="UDG_fam_dom"/>
    <property type="match status" value="1"/>
</dbReference>
<keyword evidence="5" id="KW-0227">DNA damage</keyword>
<keyword evidence="6" id="KW-0378">Hydrolase</keyword>
<feature type="domain" description="Uracil-DNA glycosylase-like" evidence="10">
    <location>
        <begin position="38"/>
        <end position="205"/>
    </location>
</feature>
<dbReference type="GO" id="GO:0046872">
    <property type="term" value="F:metal ion binding"/>
    <property type="evidence" value="ECO:0007669"/>
    <property type="project" value="UniProtKB-KW"/>
</dbReference>
<dbReference type="PANTHER" id="PTHR33693">
    <property type="entry name" value="TYPE-5 URACIL-DNA GLYCOSYLASE"/>
    <property type="match status" value="1"/>
</dbReference>
<proteinExistence type="inferred from homology"/>
<keyword evidence="9" id="KW-0234">DNA repair</keyword>
<gene>
    <name evidence="11" type="ORF">A5640_16840</name>
</gene>
<dbReference type="InterPro" id="IPR005273">
    <property type="entry name" value="Ura-DNA_glyco_family4"/>
</dbReference>
<evidence type="ECO:0000256" key="2">
    <source>
        <dbReference type="ARBA" id="ARBA00019403"/>
    </source>
</evidence>
<comment type="similarity">
    <text evidence="1">Belongs to the uracil-DNA glycosylase (UDG) superfamily. Type 4 (UDGa) family.</text>
</comment>
<dbReference type="SUPFAM" id="SSF52141">
    <property type="entry name" value="Uracil-DNA glycosylase-like"/>
    <property type="match status" value="1"/>
</dbReference>
<dbReference type="Gene3D" id="3.40.470.10">
    <property type="entry name" value="Uracil-DNA glycosylase-like domain"/>
    <property type="match status" value="1"/>
</dbReference>
<keyword evidence="7" id="KW-0408">Iron</keyword>
<dbReference type="CDD" id="cd10030">
    <property type="entry name" value="UDG-F4_TTUDGA_SPO1dp_like"/>
    <property type="match status" value="1"/>
</dbReference>
<dbReference type="Proteomes" id="UP000093925">
    <property type="component" value="Unassembled WGS sequence"/>
</dbReference>
<accession>A0A1A3KGH0</accession>
<keyword evidence="3" id="KW-0004">4Fe-4S</keyword>
<evidence type="ECO:0000256" key="5">
    <source>
        <dbReference type="ARBA" id="ARBA00022763"/>
    </source>
</evidence>
<dbReference type="SMART" id="SM00986">
    <property type="entry name" value="UDG"/>
    <property type="match status" value="1"/>
</dbReference>